<dbReference type="SUPFAM" id="SSF48403">
    <property type="entry name" value="Ankyrin repeat"/>
    <property type="match status" value="1"/>
</dbReference>
<dbReference type="PANTHER" id="PTHR24159">
    <property type="match status" value="1"/>
</dbReference>
<keyword evidence="2" id="KW-1185">Reference proteome</keyword>
<sequence length="380" mass="45459">MEVKTLISEYLTEVSSLQEQIQDFLDNEAEDDELENIVKYIQDHKFQDDKNKLKELLCMISQIINNFHHSPNFYDKIEQILKIFTDSFETIFTKSDIINIFGKSKRILLYFFREKILIPDNTICSYIVDNKKFDYTEYFYPEFKDLYNSDIQTLISSKTKEQVLNNFEEFDRKRTIGENDFILCRYIQTDSVDEFIQYTQMNSVSIQDEIPSSIFETNRFLMKRDVTFLQYAAFFGSIQIFKYLAFNGADLTGSVRIYAVHGKNTELIHYIENVLNSSEEENKEYLKRSFLPCLFEAIKCHHDNIAIYFKENFVEESTFKYDLKHFNFNYLVYDIDDLTNIRNLYNFAIYDYTYIVYCLLLNFDQRTATEEIKIFSLINL</sequence>
<dbReference type="Proteomes" id="UP001470230">
    <property type="component" value="Unassembled WGS sequence"/>
</dbReference>
<dbReference type="InterPro" id="IPR036770">
    <property type="entry name" value="Ankyrin_rpt-contain_sf"/>
</dbReference>
<gene>
    <name evidence="1" type="ORF">M9Y10_005768</name>
</gene>
<dbReference type="PANTHER" id="PTHR24159:SF5">
    <property type="entry name" value="ANK_REP_REGION DOMAIN-CONTAINING PROTEIN"/>
    <property type="match status" value="1"/>
</dbReference>
<evidence type="ECO:0000313" key="1">
    <source>
        <dbReference type="EMBL" id="KAK8875599.1"/>
    </source>
</evidence>
<name>A0ABR2JCJ5_9EUKA</name>
<accession>A0ABR2JCJ5</accession>
<comment type="caution">
    <text evidence="1">The sequence shown here is derived from an EMBL/GenBank/DDBJ whole genome shotgun (WGS) entry which is preliminary data.</text>
</comment>
<organism evidence="1 2">
    <name type="scientific">Tritrichomonas musculus</name>
    <dbReference type="NCBI Taxonomy" id="1915356"/>
    <lineage>
        <taxon>Eukaryota</taxon>
        <taxon>Metamonada</taxon>
        <taxon>Parabasalia</taxon>
        <taxon>Tritrichomonadida</taxon>
        <taxon>Tritrichomonadidae</taxon>
        <taxon>Tritrichomonas</taxon>
    </lineage>
</organism>
<proteinExistence type="predicted"/>
<protein>
    <recommendedName>
        <fullName evidence="3">DUF3447 domain-containing protein</fullName>
    </recommendedName>
</protein>
<evidence type="ECO:0008006" key="3">
    <source>
        <dbReference type="Google" id="ProtNLM"/>
    </source>
</evidence>
<reference evidence="1 2" key="1">
    <citation type="submission" date="2024-04" db="EMBL/GenBank/DDBJ databases">
        <title>Tritrichomonas musculus Genome.</title>
        <authorList>
            <person name="Alves-Ferreira E."/>
            <person name="Grigg M."/>
            <person name="Lorenzi H."/>
            <person name="Galac M."/>
        </authorList>
    </citation>
    <scope>NUCLEOTIDE SEQUENCE [LARGE SCALE GENOMIC DNA]</scope>
    <source>
        <strain evidence="1 2">EAF2021</strain>
    </source>
</reference>
<dbReference type="EMBL" id="JAPFFF010000012">
    <property type="protein sequence ID" value="KAK8875599.1"/>
    <property type="molecule type" value="Genomic_DNA"/>
</dbReference>
<evidence type="ECO:0000313" key="2">
    <source>
        <dbReference type="Proteomes" id="UP001470230"/>
    </source>
</evidence>